<evidence type="ECO:0000313" key="1">
    <source>
        <dbReference type="EMBL" id="QSZ40934.1"/>
    </source>
</evidence>
<dbReference type="EMBL" id="CP046072">
    <property type="protein sequence ID" value="QSZ40934.1"/>
    <property type="molecule type" value="Genomic_DNA"/>
</dbReference>
<reference evidence="1" key="1">
    <citation type="submission" date="2019-11" db="EMBL/GenBank/DDBJ databases">
        <authorList>
            <person name="Kojima H."/>
        </authorList>
    </citation>
    <scope>NUCLEOTIDE SEQUENCE</scope>
    <source>
        <strain evidence="1">H1576</strain>
    </source>
</reference>
<dbReference type="Proteomes" id="UP000671852">
    <property type="component" value="Chromosome"/>
</dbReference>
<sequence length="158" mass="18396">MKYLLIIFILIFNACSIKNYKLNESKIFIIKSPQLKFSDLGYLRSSDDSVELELFIAGKPIQKIEINHLICVNEGCMSKSSFNEEYLCESYPDDLLQNILLGRAIYNSKNMNKKKNSFTQTIKNESVDIRYEVSSKMIFFKDKTNNIIIKIKKVNNEK</sequence>
<gene>
    <name evidence="1" type="ORF">GJV85_02000</name>
</gene>
<reference evidence="1" key="2">
    <citation type="submission" date="2021-04" db="EMBL/GenBank/DDBJ databases">
        <title>Isolation and characterization of a novel species of the genus Sulfurimonas.</title>
        <authorList>
            <person name="Fukui M."/>
        </authorList>
    </citation>
    <scope>NUCLEOTIDE SEQUENCE</scope>
    <source>
        <strain evidence="1">H1576</strain>
    </source>
</reference>
<accession>A0A975AYL0</accession>
<dbReference type="KEGG" id="saqt:GJV85_02000"/>
<proteinExistence type="predicted"/>
<name>A0A975AYL0_9BACT</name>
<dbReference type="AlphaFoldDB" id="A0A975AYL0"/>
<organism evidence="1 2">
    <name type="scientific">Sulfurimonas aquatica</name>
    <dbReference type="NCBI Taxonomy" id="2672570"/>
    <lineage>
        <taxon>Bacteria</taxon>
        <taxon>Pseudomonadati</taxon>
        <taxon>Campylobacterota</taxon>
        <taxon>Epsilonproteobacteria</taxon>
        <taxon>Campylobacterales</taxon>
        <taxon>Sulfurimonadaceae</taxon>
        <taxon>Sulfurimonas</taxon>
    </lineage>
</organism>
<keyword evidence="2" id="KW-1185">Reference proteome</keyword>
<protein>
    <recommendedName>
        <fullName evidence="3">Lipoprotein</fullName>
    </recommendedName>
</protein>
<evidence type="ECO:0000313" key="2">
    <source>
        <dbReference type="Proteomes" id="UP000671852"/>
    </source>
</evidence>
<dbReference type="RefSeq" id="WP_207562208.1">
    <property type="nucleotide sequence ID" value="NZ_CP046072.1"/>
</dbReference>
<evidence type="ECO:0008006" key="3">
    <source>
        <dbReference type="Google" id="ProtNLM"/>
    </source>
</evidence>